<evidence type="ECO:0000313" key="2">
    <source>
        <dbReference type="Proteomes" id="UP001589568"/>
    </source>
</evidence>
<name>A0ABV5NS63_9ACTN</name>
<evidence type="ECO:0000313" key="1">
    <source>
        <dbReference type="EMBL" id="MFB9473031.1"/>
    </source>
</evidence>
<reference evidence="1 2" key="1">
    <citation type="submission" date="2024-09" db="EMBL/GenBank/DDBJ databases">
        <authorList>
            <person name="Sun Q."/>
            <person name="Mori K."/>
        </authorList>
    </citation>
    <scope>NUCLEOTIDE SEQUENCE [LARGE SCALE GENOMIC DNA]</scope>
    <source>
        <strain evidence="1 2">JCM 3324</strain>
    </source>
</reference>
<proteinExistence type="predicted"/>
<dbReference type="RefSeq" id="WP_379484007.1">
    <property type="nucleotide sequence ID" value="NZ_JBHMCF010000029.1"/>
</dbReference>
<protein>
    <submittedName>
        <fullName evidence="1">Uncharacterized protein</fullName>
    </submittedName>
</protein>
<dbReference type="EMBL" id="JBHMCF010000029">
    <property type="protein sequence ID" value="MFB9473031.1"/>
    <property type="molecule type" value="Genomic_DNA"/>
</dbReference>
<comment type="caution">
    <text evidence="1">The sequence shown here is derived from an EMBL/GenBank/DDBJ whole genome shotgun (WGS) entry which is preliminary data.</text>
</comment>
<gene>
    <name evidence="1" type="ORF">ACFFR3_26320</name>
</gene>
<dbReference type="Proteomes" id="UP001589568">
    <property type="component" value="Unassembled WGS sequence"/>
</dbReference>
<organism evidence="1 2">
    <name type="scientific">Nonomuraea salmonea</name>
    <dbReference type="NCBI Taxonomy" id="46181"/>
    <lineage>
        <taxon>Bacteria</taxon>
        <taxon>Bacillati</taxon>
        <taxon>Actinomycetota</taxon>
        <taxon>Actinomycetes</taxon>
        <taxon>Streptosporangiales</taxon>
        <taxon>Streptosporangiaceae</taxon>
        <taxon>Nonomuraea</taxon>
    </lineage>
</organism>
<accession>A0ABV5NS63</accession>
<keyword evidence="2" id="KW-1185">Reference proteome</keyword>
<sequence length="117" mass="12607">MRVALSSSGTVRIRRGDPARLDVEETTCPEASTTCSPSRSIEVTRGRSWSLMRYTTRRAVLTTSRVLMSTIVVRVAQSSSAAAATHSSVMATLASSASLARMDRPGRTITPIPLQVR</sequence>